<accession>A0ACC3A4Q8</accession>
<protein>
    <submittedName>
        <fullName evidence="1">PHO85 cyclin-1</fullName>
    </submittedName>
</protein>
<organism evidence="1 2">
    <name type="scientific">Neophaeococcomyces mojaviensis</name>
    <dbReference type="NCBI Taxonomy" id="3383035"/>
    <lineage>
        <taxon>Eukaryota</taxon>
        <taxon>Fungi</taxon>
        <taxon>Dikarya</taxon>
        <taxon>Ascomycota</taxon>
        <taxon>Pezizomycotina</taxon>
        <taxon>Eurotiomycetes</taxon>
        <taxon>Chaetothyriomycetidae</taxon>
        <taxon>Chaetothyriales</taxon>
        <taxon>Chaetothyriales incertae sedis</taxon>
        <taxon>Neophaeococcomyces</taxon>
    </lineage>
</organism>
<keyword evidence="2" id="KW-1185">Reference proteome</keyword>
<evidence type="ECO:0000313" key="1">
    <source>
        <dbReference type="EMBL" id="KAJ9655306.1"/>
    </source>
</evidence>
<comment type="caution">
    <text evidence="1">The sequence shown here is derived from an EMBL/GenBank/DDBJ whole genome shotgun (WGS) entry which is preliminary data.</text>
</comment>
<dbReference type="EMBL" id="JAPDRQ010000100">
    <property type="protein sequence ID" value="KAJ9655306.1"/>
    <property type="molecule type" value="Genomic_DNA"/>
</dbReference>
<proteinExistence type="predicted"/>
<sequence length="474" mass="52331">MASAMNESTRSLNRAALDEFVRQPVRSYMIQHLAKQASMVIRCEDPVQTTPAQLPLTPPSTPPQTAVDSTQPPLPSLELFIRSIVHKSSVQVPTLMTSLVYLGRLQARLPPVAKGMRCTVHRIFLASLILAAKNLNDSSPKNKHWARYTTVKGYDGFGFALPEVNLMERQLLFLLDWDTRVTEDDLFQHFEPFLAPIRFQLQLEHENSRLNEQRQWYAQESVNDVRVPRLPARTQTQDVLSTPPKVSATGIYDSPRSTVDDDSSRNGRNAGSRITPPASAHKRRAGTTYYTRDPSPPSLRDLPPLVHSAKSSVSSRHKQQSSTSSSDSRSSSLAPSSRSSSVAPSTRSVSASTPQMLGHYDNENVTFAIADQHYSPNSAHVHPQQYQQAGCYYGKAQTLKPVTGPAEISVTRPGLKGHQTSFTYESQQPAKKMKHNDIGHGSSNSVSSVMANFFKNATSGYRVGRVPVQTAVVA</sequence>
<evidence type="ECO:0000313" key="2">
    <source>
        <dbReference type="Proteomes" id="UP001172386"/>
    </source>
</evidence>
<name>A0ACC3A4Q8_9EURO</name>
<reference evidence="1" key="1">
    <citation type="submission" date="2022-10" db="EMBL/GenBank/DDBJ databases">
        <title>Culturing micro-colonial fungi from biological soil crusts in the Mojave desert and describing Neophaeococcomyces mojavensis, and introducing the new genera and species Taxawa tesnikishii.</title>
        <authorList>
            <person name="Kurbessoian T."/>
            <person name="Stajich J.E."/>
        </authorList>
    </citation>
    <scope>NUCLEOTIDE SEQUENCE</scope>
    <source>
        <strain evidence="1">JES_112</strain>
    </source>
</reference>
<dbReference type="Proteomes" id="UP001172386">
    <property type="component" value="Unassembled WGS sequence"/>
</dbReference>
<gene>
    <name evidence="1" type="primary">PCL1</name>
    <name evidence="1" type="ORF">H2198_005835</name>
</gene>